<gene>
    <name evidence="2" type="ORF">HNQ61_002151</name>
</gene>
<organism evidence="2 3">
    <name type="scientific">Longimicrobium terrae</name>
    <dbReference type="NCBI Taxonomy" id="1639882"/>
    <lineage>
        <taxon>Bacteria</taxon>
        <taxon>Pseudomonadati</taxon>
        <taxon>Gemmatimonadota</taxon>
        <taxon>Longimicrobiia</taxon>
        <taxon>Longimicrobiales</taxon>
        <taxon>Longimicrobiaceae</taxon>
        <taxon>Longimicrobium</taxon>
    </lineage>
</organism>
<protein>
    <submittedName>
        <fullName evidence="2">Uncharacterized protein</fullName>
    </submittedName>
</protein>
<evidence type="ECO:0000256" key="1">
    <source>
        <dbReference type="SAM" id="MobiDB-lite"/>
    </source>
</evidence>
<keyword evidence="3" id="KW-1185">Reference proteome</keyword>
<feature type="compositionally biased region" description="Gly residues" evidence="1">
    <location>
        <begin position="23"/>
        <end position="32"/>
    </location>
</feature>
<sequence length="57" mass="5598">MHGGHGGKESPGRGSSGRAVCVAGGGVHGGPHPGSYYSPTLPQKRLGEGWDAAVSSV</sequence>
<dbReference type="EMBL" id="JACHIA010000005">
    <property type="protein sequence ID" value="MBB6070530.1"/>
    <property type="molecule type" value="Genomic_DNA"/>
</dbReference>
<reference evidence="2 3" key="1">
    <citation type="submission" date="2020-08" db="EMBL/GenBank/DDBJ databases">
        <title>Genomic Encyclopedia of Type Strains, Phase IV (KMG-IV): sequencing the most valuable type-strain genomes for metagenomic binning, comparative biology and taxonomic classification.</title>
        <authorList>
            <person name="Goeker M."/>
        </authorList>
    </citation>
    <scope>NUCLEOTIDE SEQUENCE [LARGE SCALE GENOMIC DNA]</scope>
    <source>
        <strain evidence="2 3">DSM 29007</strain>
    </source>
</reference>
<evidence type="ECO:0000313" key="3">
    <source>
        <dbReference type="Proteomes" id="UP000582837"/>
    </source>
</evidence>
<feature type="compositionally biased region" description="Basic and acidic residues" evidence="1">
    <location>
        <begin position="1"/>
        <end position="11"/>
    </location>
</feature>
<name>A0A841GXP8_9BACT</name>
<accession>A0A841GXP8</accession>
<comment type="caution">
    <text evidence="2">The sequence shown here is derived from an EMBL/GenBank/DDBJ whole genome shotgun (WGS) entry which is preliminary data.</text>
</comment>
<evidence type="ECO:0000313" key="2">
    <source>
        <dbReference type="EMBL" id="MBB6070530.1"/>
    </source>
</evidence>
<dbReference type="Proteomes" id="UP000582837">
    <property type="component" value="Unassembled WGS sequence"/>
</dbReference>
<proteinExistence type="predicted"/>
<feature type="region of interest" description="Disordered" evidence="1">
    <location>
        <begin position="1"/>
        <end position="43"/>
    </location>
</feature>
<dbReference type="AlphaFoldDB" id="A0A841GXP8"/>